<reference evidence="2 3" key="1">
    <citation type="submission" date="2024-05" db="EMBL/GenBank/DDBJ databases">
        <title>The nuclear and mitochondrial genome assemblies of Tetragonisca angustula (Apidae: Meliponini), a tiny yet remarkable pollinator in the Neotropics.</title>
        <authorList>
            <person name="Ferrari R."/>
            <person name="Ricardo P.C."/>
            <person name="Dias F.C."/>
            <person name="Araujo N.S."/>
            <person name="Soares D.O."/>
            <person name="Zhou Q.-S."/>
            <person name="Zhu C.-D."/>
            <person name="Coutinho L."/>
            <person name="Airas M.C."/>
            <person name="Batista T.M."/>
        </authorList>
    </citation>
    <scope>NUCLEOTIDE SEQUENCE [LARGE SCALE GENOMIC DNA]</scope>
    <source>
        <strain evidence="2">ASF017062</strain>
        <tissue evidence="2">Abdomen</tissue>
    </source>
</reference>
<feature type="compositionally biased region" description="Basic and acidic residues" evidence="1">
    <location>
        <begin position="86"/>
        <end position="97"/>
    </location>
</feature>
<organism evidence="2 3">
    <name type="scientific">Tetragonisca angustula</name>
    <dbReference type="NCBI Taxonomy" id="166442"/>
    <lineage>
        <taxon>Eukaryota</taxon>
        <taxon>Metazoa</taxon>
        <taxon>Ecdysozoa</taxon>
        <taxon>Arthropoda</taxon>
        <taxon>Hexapoda</taxon>
        <taxon>Insecta</taxon>
        <taxon>Pterygota</taxon>
        <taxon>Neoptera</taxon>
        <taxon>Endopterygota</taxon>
        <taxon>Hymenoptera</taxon>
        <taxon>Apocrita</taxon>
        <taxon>Aculeata</taxon>
        <taxon>Apoidea</taxon>
        <taxon>Anthophila</taxon>
        <taxon>Apidae</taxon>
        <taxon>Tetragonisca</taxon>
    </lineage>
</organism>
<proteinExistence type="predicted"/>
<evidence type="ECO:0000313" key="2">
    <source>
        <dbReference type="EMBL" id="KAK9296744.1"/>
    </source>
</evidence>
<protein>
    <submittedName>
        <fullName evidence="2">Uncharacterized protein</fullName>
    </submittedName>
</protein>
<evidence type="ECO:0000313" key="3">
    <source>
        <dbReference type="Proteomes" id="UP001432146"/>
    </source>
</evidence>
<feature type="compositionally biased region" description="Polar residues" evidence="1">
    <location>
        <begin position="98"/>
        <end position="107"/>
    </location>
</feature>
<gene>
    <name evidence="2" type="ORF">QLX08_009357</name>
</gene>
<accession>A0AAW0ZHD1</accession>
<feature type="region of interest" description="Disordered" evidence="1">
    <location>
        <begin position="86"/>
        <end position="107"/>
    </location>
</feature>
<keyword evidence="3" id="KW-1185">Reference proteome</keyword>
<comment type="caution">
    <text evidence="2">The sequence shown here is derived from an EMBL/GenBank/DDBJ whole genome shotgun (WGS) entry which is preliminary data.</text>
</comment>
<dbReference type="AlphaFoldDB" id="A0AAW0ZHD1"/>
<dbReference type="EMBL" id="JAWNGG020000205">
    <property type="protein sequence ID" value="KAK9296744.1"/>
    <property type="molecule type" value="Genomic_DNA"/>
</dbReference>
<sequence length="306" mass="35613">MGEGVITRAKQRKKQALRGINKVEEREIYKGEDLDAFIEKRMEEFKKELLETLCEQMNKEMMELGWKPPATNMQQRIMEKRAEINSEIRRDDKERNANNEGNYIHPSSTEWSKVVRRKGSRKNGEHLPWQTEENYTRNIEGRERNRIPRPPRRSAVILTVAPGSNKNYAEIMKEARVVKLQEMDIEGLRCRKSITGAMIIEVPGKDNREKANKLVERPRKIFGNTDEVRINRPEKMAEMRIKDLDDSVIKQEVANAIARYGECKEEQVTVGEIRRVMPRLMGIAWVRCPLSAARKIAQDCGRVVNI</sequence>
<dbReference type="Proteomes" id="UP001432146">
    <property type="component" value="Unassembled WGS sequence"/>
</dbReference>
<name>A0AAW0ZHD1_9HYME</name>
<evidence type="ECO:0000256" key="1">
    <source>
        <dbReference type="SAM" id="MobiDB-lite"/>
    </source>
</evidence>